<evidence type="ECO:0000256" key="1">
    <source>
        <dbReference type="SAM" id="MobiDB-lite"/>
    </source>
</evidence>
<feature type="region of interest" description="Disordered" evidence="1">
    <location>
        <begin position="1"/>
        <end position="64"/>
    </location>
</feature>
<dbReference type="EMBL" id="KZ679013">
    <property type="protein sequence ID" value="PSS15078.1"/>
    <property type="molecule type" value="Genomic_DNA"/>
</dbReference>
<keyword evidence="3" id="KW-1185">Reference proteome</keyword>
<dbReference type="GeneID" id="36576329"/>
<feature type="region of interest" description="Disordered" evidence="1">
    <location>
        <begin position="110"/>
        <end position="149"/>
    </location>
</feature>
<reference evidence="2 3" key="1">
    <citation type="journal article" date="2018" name="New Phytol.">
        <title>Comparative genomics and transcriptomics depict ericoid mycorrhizal fungi as versatile saprotrophs and plant mutualists.</title>
        <authorList>
            <person name="Martino E."/>
            <person name="Morin E."/>
            <person name="Grelet G.A."/>
            <person name="Kuo A."/>
            <person name="Kohler A."/>
            <person name="Daghino S."/>
            <person name="Barry K.W."/>
            <person name="Cichocki N."/>
            <person name="Clum A."/>
            <person name="Dockter R.B."/>
            <person name="Hainaut M."/>
            <person name="Kuo R.C."/>
            <person name="LaButti K."/>
            <person name="Lindahl B.D."/>
            <person name="Lindquist E.A."/>
            <person name="Lipzen A."/>
            <person name="Khouja H.R."/>
            <person name="Magnuson J."/>
            <person name="Murat C."/>
            <person name="Ohm R.A."/>
            <person name="Singer S.W."/>
            <person name="Spatafora J.W."/>
            <person name="Wang M."/>
            <person name="Veneault-Fourrey C."/>
            <person name="Henrissat B."/>
            <person name="Grigoriev I.V."/>
            <person name="Martin F.M."/>
            <person name="Perotto S."/>
        </authorList>
    </citation>
    <scope>NUCLEOTIDE SEQUENCE [LARGE SCALE GENOMIC DNA]</scope>
    <source>
        <strain evidence="2 3">ATCC 22711</strain>
    </source>
</reference>
<proteinExistence type="predicted"/>
<protein>
    <submittedName>
        <fullName evidence="2">Uncharacterized protein</fullName>
    </submittedName>
</protein>
<dbReference type="Proteomes" id="UP000241818">
    <property type="component" value="Unassembled WGS sequence"/>
</dbReference>
<accession>A0A2T3AYD7</accession>
<evidence type="ECO:0000313" key="3">
    <source>
        <dbReference type="Proteomes" id="UP000241818"/>
    </source>
</evidence>
<feature type="compositionally biased region" description="Polar residues" evidence="1">
    <location>
        <begin position="11"/>
        <end position="25"/>
    </location>
</feature>
<sequence length="383" mass="42330">MAANERRYRPSNYSPSIPKSASMATVDSKPFLRFPPSPDRKSRYNRRRTTNTLPRSGTLHSHPTVANSCLTASASTNDLSLSSPKPLRPRFPQIHRLTPTRIPSPVLEAKSSPVRHVSTPVLPSQKREKENTQPKAHRFQHPISPSYDNPTPLLPKSRTMGMLSSLTSSFSRSNINLNASRQASGSSTQAAMSTSVRTNPPLPLFTTNMRQIHTAQPNSYWCGRFQALSDRFHSEVLDACLLDSEMLQQYVAASSSSSSSPPPFNSKGRGKAKSKGVEETEGTQKLLRSTTTDDITEDHDRRSNRAFIHLQALCTTNEAKNSLWQFQLLFARMEGKPKLLPTGGKMSDERAGWVSRVGRAMGARTAMGLGKRKDSMLGIGARQ</sequence>
<dbReference type="OrthoDB" id="3557758at2759"/>
<gene>
    <name evidence="2" type="ORF">M430DRAFT_51713</name>
</gene>
<feature type="compositionally biased region" description="Polar residues" evidence="1">
    <location>
        <begin position="50"/>
        <end position="64"/>
    </location>
</feature>
<dbReference type="RefSeq" id="XP_024719677.1">
    <property type="nucleotide sequence ID" value="XM_024868248.1"/>
</dbReference>
<feature type="region of interest" description="Disordered" evidence="1">
    <location>
        <begin position="253"/>
        <end position="298"/>
    </location>
</feature>
<name>A0A2T3AYD7_AMORE</name>
<organism evidence="2 3">
    <name type="scientific">Amorphotheca resinae ATCC 22711</name>
    <dbReference type="NCBI Taxonomy" id="857342"/>
    <lineage>
        <taxon>Eukaryota</taxon>
        <taxon>Fungi</taxon>
        <taxon>Dikarya</taxon>
        <taxon>Ascomycota</taxon>
        <taxon>Pezizomycotina</taxon>
        <taxon>Leotiomycetes</taxon>
        <taxon>Helotiales</taxon>
        <taxon>Amorphothecaceae</taxon>
        <taxon>Amorphotheca</taxon>
    </lineage>
</organism>
<dbReference type="InParanoid" id="A0A2T3AYD7"/>
<evidence type="ECO:0000313" key="2">
    <source>
        <dbReference type="EMBL" id="PSS15078.1"/>
    </source>
</evidence>
<dbReference type="AlphaFoldDB" id="A0A2T3AYD7"/>